<evidence type="ECO:0000256" key="3">
    <source>
        <dbReference type="ARBA" id="ARBA00022989"/>
    </source>
</evidence>
<dbReference type="PANTHER" id="PTHR43184:SF12">
    <property type="entry name" value="SUGAR PHOSPHATE EXCHANGER 3"/>
    <property type="match status" value="1"/>
</dbReference>
<keyword evidence="3 5" id="KW-1133">Transmembrane helix</keyword>
<gene>
    <name evidence="6" type="ORF">KIN20_011828</name>
</gene>
<keyword evidence="2 5" id="KW-0812">Transmembrane</keyword>
<feature type="transmembrane region" description="Helical" evidence="5">
    <location>
        <begin position="20"/>
        <end position="40"/>
    </location>
</feature>
<dbReference type="Proteomes" id="UP001196413">
    <property type="component" value="Unassembled WGS sequence"/>
</dbReference>
<feature type="transmembrane region" description="Helical" evidence="5">
    <location>
        <begin position="60"/>
        <end position="83"/>
    </location>
</feature>
<proteinExistence type="predicted"/>
<comment type="caution">
    <text evidence="6">The sequence shown here is derived from an EMBL/GenBank/DDBJ whole genome shotgun (WGS) entry which is preliminary data.</text>
</comment>
<evidence type="ECO:0000313" key="6">
    <source>
        <dbReference type="EMBL" id="KAJ1354791.1"/>
    </source>
</evidence>
<dbReference type="GO" id="GO:0005789">
    <property type="term" value="C:endoplasmic reticulum membrane"/>
    <property type="evidence" value="ECO:0007669"/>
    <property type="project" value="TreeGrafter"/>
</dbReference>
<evidence type="ECO:0000256" key="2">
    <source>
        <dbReference type="ARBA" id="ARBA00022692"/>
    </source>
</evidence>
<reference evidence="6" key="1">
    <citation type="submission" date="2021-06" db="EMBL/GenBank/DDBJ databases">
        <title>Parelaphostrongylus tenuis whole genome reference sequence.</title>
        <authorList>
            <person name="Garwood T.J."/>
            <person name="Larsen P.A."/>
            <person name="Fountain-Jones N.M."/>
            <person name="Garbe J.R."/>
            <person name="Macchietto M.G."/>
            <person name="Kania S.A."/>
            <person name="Gerhold R.W."/>
            <person name="Richards J.E."/>
            <person name="Wolf T.M."/>
        </authorList>
    </citation>
    <scope>NUCLEOTIDE SEQUENCE</scope>
    <source>
        <strain evidence="6">MNPRO001-30</strain>
        <tissue evidence="6">Meninges</tissue>
    </source>
</reference>
<organism evidence="6 7">
    <name type="scientific">Parelaphostrongylus tenuis</name>
    <name type="common">Meningeal worm</name>
    <dbReference type="NCBI Taxonomy" id="148309"/>
    <lineage>
        <taxon>Eukaryota</taxon>
        <taxon>Metazoa</taxon>
        <taxon>Ecdysozoa</taxon>
        <taxon>Nematoda</taxon>
        <taxon>Chromadorea</taxon>
        <taxon>Rhabditida</taxon>
        <taxon>Rhabditina</taxon>
        <taxon>Rhabditomorpha</taxon>
        <taxon>Strongyloidea</taxon>
        <taxon>Metastrongylidae</taxon>
        <taxon>Parelaphostrongylus</taxon>
    </lineage>
</organism>
<protein>
    <recommendedName>
        <fullName evidence="8">Major facilitator superfamily (MFS) profile domain-containing protein</fullName>
    </recommendedName>
</protein>
<evidence type="ECO:0008006" key="8">
    <source>
        <dbReference type="Google" id="ProtNLM"/>
    </source>
</evidence>
<dbReference type="PANTHER" id="PTHR43184">
    <property type="entry name" value="MAJOR FACILITATOR SUPERFAMILY TRANSPORTER 16, ISOFORM B"/>
    <property type="match status" value="1"/>
</dbReference>
<dbReference type="SUPFAM" id="SSF103473">
    <property type="entry name" value="MFS general substrate transporter"/>
    <property type="match status" value="1"/>
</dbReference>
<name>A0AAD5QQ48_PARTN</name>
<evidence type="ECO:0000256" key="1">
    <source>
        <dbReference type="ARBA" id="ARBA00004141"/>
    </source>
</evidence>
<feature type="transmembrane region" description="Helical" evidence="5">
    <location>
        <begin position="89"/>
        <end position="115"/>
    </location>
</feature>
<dbReference type="AlphaFoldDB" id="A0AAD5QQ48"/>
<keyword evidence="7" id="KW-1185">Reference proteome</keyword>
<evidence type="ECO:0000313" key="7">
    <source>
        <dbReference type="Proteomes" id="UP001196413"/>
    </source>
</evidence>
<comment type="subcellular location">
    <subcellularLocation>
        <location evidence="1">Membrane</location>
        <topology evidence="1">Multi-pass membrane protein</topology>
    </subcellularLocation>
</comment>
<dbReference type="Gene3D" id="1.20.1250.20">
    <property type="entry name" value="MFS general substrate transporter like domains"/>
    <property type="match status" value="1"/>
</dbReference>
<evidence type="ECO:0000256" key="5">
    <source>
        <dbReference type="SAM" id="Phobius"/>
    </source>
</evidence>
<keyword evidence="4 5" id="KW-0472">Membrane</keyword>
<dbReference type="EMBL" id="JAHQIW010002218">
    <property type="protein sequence ID" value="KAJ1354791.1"/>
    <property type="molecule type" value="Genomic_DNA"/>
</dbReference>
<evidence type="ECO:0000256" key="4">
    <source>
        <dbReference type="ARBA" id="ARBA00023136"/>
    </source>
</evidence>
<dbReference type="InterPro" id="IPR036259">
    <property type="entry name" value="MFS_trans_sf"/>
</dbReference>
<accession>A0AAD5QQ48</accession>
<sequence>MLVCSTFALWIYSESPASYLINGILLAVIGFFIGGPANMISSSVSADLGKCRDLQGNTEALSTVTGIVDGTGSFGAALGQLLIPSVQAIFGWGAVFYGFIVMIVCTAACLVPLLYRETLLRRRNAYTTISSDSENESEDVVFGEEEEEEGVRRRVVIGDDLD</sequence>